<dbReference type="PANTHER" id="PTHR23240">
    <property type="entry name" value="DNA CROSS-LINK REPAIR PROTEIN PSO2/SNM1-RELATED"/>
    <property type="match status" value="1"/>
</dbReference>
<gene>
    <name evidence="8" type="ORF">FRACYDRAFT_259696</name>
</gene>
<dbReference type="OrthoDB" id="262529at2759"/>
<protein>
    <submittedName>
        <fullName evidence="8">DRMBL-domain-containing protein</fullName>
    </submittedName>
</protein>
<evidence type="ECO:0000256" key="4">
    <source>
        <dbReference type="ARBA" id="ARBA00023204"/>
    </source>
</evidence>
<keyword evidence="5" id="KW-0539">Nucleus</keyword>
<dbReference type="GO" id="GO:0006303">
    <property type="term" value="P:double-strand break repair via nonhomologous end joining"/>
    <property type="evidence" value="ECO:0007669"/>
    <property type="project" value="TreeGrafter"/>
</dbReference>
<evidence type="ECO:0000313" key="8">
    <source>
        <dbReference type="EMBL" id="OEU20800.1"/>
    </source>
</evidence>
<evidence type="ECO:0000259" key="7">
    <source>
        <dbReference type="PROSITE" id="PS50030"/>
    </source>
</evidence>
<evidence type="ECO:0000256" key="5">
    <source>
        <dbReference type="ARBA" id="ARBA00023242"/>
    </source>
</evidence>
<evidence type="ECO:0000256" key="2">
    <source>
        <dbReference type="ARBA" id="ARBA00010304"/>
    </source>
</evidence>
<dbReference type="GO" id="GO:0003684">
    <property type="term" value="F:damaged DNA binding"/>
    <property type="evidence" value="ECO:0007669"/>
    <property type="project" value="TreeGrafter"/>
</dbReference>
<dbReference type="AlphaFoldDB" id="A0A1E7FRK2"/>
<dbReference type="PROSITE" id="PS50030">
    <property type="entry name" value="UBA"/>
    <property type="match status" value="1"/>
</dbReference>
<name>A0A1E7FRK2_9STRA</name>
<feature type="domain" description="UBA" evidence="7">
    <location>
        <begin position="512"/>
        <end position="556"/>
    </location>
</feature>
<comment type="similarity">
    <text evidence="2">Belongs to the DNA repair metallo-beta-lactamase (DRMBL) family.</text>
</comment>
<dbReference type="SUPFAM" id="SSF46934">
    <property type="entry name" value="UBA-like"/>
    <property type="match status" value="1"/>
</dbReference>
<dbReference type="InParanoid" id="A0A1E7FRK2"/>
<dbReference type="Gene3D" id="1.10.8.10">
    <property type="entry name" value="DNA helicase RuvA subunit, C-terminal domain"/>
    <property type="match status" value="1"/>
</dbReference>
<feature type="compositionally biased region" description="Basic and acidic residues" evidence="6">
    <location>
        <begin position="458"/>
        <end position="474"/>
    </location>
</feature>
<dbReference type="PANTHER" id="PTHR23240:SF6">
    <property type="entry name" value="DNA CROSS-LINK REPAIR 1A PROTEIN"/>
    <property type="match status" value="1"/>
</dbReference>
<dbReference type="SUPFAM" id="SSF56281">
    <property type="entry name" value="Metallo-hydrolase/oxidoreductase"/>
    <property type="match status" value="1"/>
</dbReference>
<keyword evidence="3" id="KW-0227">DNA damage</keyword>
<dbReference type="KEGG" id="fcy:FRACYDRAFT_259696"/>
<comment type="subcellular location">
    <subcellularLocation>
        <location evidence="1">Nucleus</location>
    </subcellularLocation>
</comment>
<dbReference type="Proteomes" id="UP000095751">
    <property type="component" value="Unassembled WGS sequence"/>
</dbReference>
<dbReference type="EMBL" id="KV784354">
    <property type="protein sequence ID" value="OEU20800.1"/>
    <property type="molecule type" value="Genomic_DNA"/>
</dbReference>
<dbReference type="Pfam" id="PF07522">
    <property type="entry name" value="DRMBL"/>
    <property type="match status" value="1"/>
</dbReference>
<organism evidence="8 9">
    <name type="scientific">Fragilariopsis cylindrus CCMP1102</name>
    <dbReference type="NCBI Taxonomy" id="635003"/>
    <lineage>
        <taxon>Eukaryota</taxon>
        <taxon>Sar</taxon>
        <taxon>Stramenopiles</taxon>
        <taxon>Ochrophyta</taxon>
        <taxon>Bacillariophyta</taxon>
        <taxon>Bacillariophyceae</taxon>
        <taxon>Bacillariophycidae</taxon>
        <taxon>Bacillariales</taxon>
        <taxon>Bacillariaceae</taxon>
        <taxon>Fragilariopsis</taxon>
    </lineage>
</organism>
<keyword evidence="4" id="KW-0234">DNA repair</keyword>
<evidence type="ECO:0000256" key="3">
    <source>
        <dbReference type="ARBA" id="ARBA00022763"/>
    </source>
</evidence>
<dbReference type="GO" id="GO:0035312">
    <property type="term" value="F:5'-3' DNA exonuclease activity"/>
    <property type="evidence" value="ECO:0007669"/>
    <property type="project" value="TreeGrafter"/>
</dbReference>
<feature type="region of interest" description="Disordered" evidence="6">
    <location>
        <begin position="458"/>
        <end position="487"/>
    </location>
</feature>
<feature type="compositionally biased region" description="Low complexity" evidence="6">
    <location>
        <begin position="569"/>
        <end position="580"/>
    </location>
</feature>
<evidence type="ECO:0000256" key="1">
    <source>
        <dbReference type="ARBA" id="ARBA00004123"/>
    </source>
</evidence>
<dbReference type="GO" id="GO:0036297">
    <property type="term" value="P:interstrand cross-link repair"/>
    <property type="evidence" value="ECO:0007669"/>
    <property type="project" value="TreeGrafter"/>
</dbReference>
<evidence type="ECO:0000256" key="6">
    <source>
        <dbReference type="SAM" id="MobiDB-lite"/>
    </source>
</evidence>
<dbReference type="InterPro" id="IPR011084">
    <property type="entry name" value="DRMBL"/>
</dbReference>
<dbReference type="InterPro" id="IPR036866">
    <property type="entry name" value="RibonucZ/Hydroxyglut_hydro"/>
</dbReference>
<feature type="region of interest" description="Disordered" evidence="6">
    <location>
        <begin position="560"/>
        <end position="587"/>
    </location>
</feature>
<dbReference type="Gene3D" id="3.60.15.10">
    <property type="entry name" value="Ribonuclease Z/Hydroxyacylglutathione hydrolase-like"/>
    <property type="match status" value="1"/>
</dbReference>
<accession>A0A1E7FRK2</accession>
<dbReference type="InterPro" id="IPR015940">
    <property type="entry name" value="UBA"/>
</dbReference>
<evidence type="ECO:0000313" key="9">
    <source>
        <dbReference type="Proteomes" id="UP000095751"/>
    </source>
</evidence>
<proteinExistence type="inferred from homology"/>
<feature type="region of interest" description="Disordered" evidence="6">
    <location>
        <begin position="250"/>
        <end position="279"/>
    </location>
</feature>
<dbReference type="SMART" id="SM00165">
    <property type="entry name" value="UBA"/>
    <property type="match status" value="1"/>
</dbReference>
<keyword evidence="9" id="KW-1185">Reference proteome</keyword>
<dbReference type="GO" id="GO:0005634">
    <property type="term" value="C:nucleus"/>
    <property type="evidence" value="ECO:0007669"/>
    <property type="project" value="UniProtKB-SubCell"/>
</dbReference>
<sequence>MNSAGICHQILGCEIYVDAFHGHFLRNHTKNSEATFLLSHYHGDHYQSLPRDNKYKGPALIHCSHVTARLLIEVHKVQQQFVVGHDYGSTFTHRIVRLNKKRPKKQFEKRNDDDNDDKLGVVVDNVKITFYDANHCPGACIILVELPDVQQRTLDLVYLDTTYCHEKHDFVPQEEAIESIASQTEELLSDNCSKHDNSKNTLVLLSCYSIGKEKVLYEASKRSKQLVYVSEKKWKMLQCIQQDQSQSQLHELQKEEDISSLSQPLPHHHQQQQQQHRDQHTNILDRCTCDSTLSDLHVIPMGLAGEMFPFFRPNFLKLAKYVEQLSSLVTKNNAGDIPSLKEKQEQHREYDKVVAFIPTGWANASNWNKKNAISTKVVQISSSMSLHVEVRLVSYSEHSSFPELLSFVEYLKPRKIIPTVYSDQSHYQQIERRFRSMIDSTRAKQAFFRSMTKNEKKDEFLSDDRNSSTTRNDKSNMNAYNDGNDESNDEVEILDVILAKNPPLANNVKGLYHNEIITGGKINTIVAMGFDKQRAEILLEKSNGNIQACIEILLSEGERKDEDNNHKQSTGTSSSCSSTTVKKRKVAKTSTGMITDFFVNKKK</sequence>
<reference evidence="8 9" key="1">
    <citation type="submission" date="2016-09" db="EMBL/GenBank/DDBJ databases">
        <title>Extensive genetic diversity and differential bi-allelic expression allows diatom success in the polar Southern Ocean.</title>
        <authorList>
            <consortium name="DOE Joint Genome Institute"/>
            <person name="Mock T."/>
            <person name="Otillar R.P."/>
            <person name="Strauss J."/>
            <person name="Dupont C."/>
            <person name="Frickenhaus S."/>
            <person name="Maumus F."/>
            <person name="Mcmullan M."/>
            <person name="Sanges R."/>
            <person name="Schmutz J."/>
            <person name="Toseland A."/>
            <person name="Valas R."/>
            <person name="Veluchamy A."/>
            <person name="Ward B.J."/>
            <person name="Allen A."/>
            <person name="Barry K."/>
            <person name="Falciatore A."/>
            <person name="Ferrante M."/>
            <person name="Fortunato A.E."/>
            <person name="Gloeckner G."/>
            <person name="Gruber A."/>
            <person name="Hipkin R."/>
            <person name="Janech M."/>
            <person name="Kroth P."/>
            <person name="Leese F."/>
            <person name="Lindquist E."/>
            <person name="Lyon B.R."/>
            <person name="Martin J."/>
            <person name="Mayer C."/>
            <person name="Parker M."/>
            <person name="Quesneville H."/>
            <person name="Raymond J."/>
            <person name="Uhlig C."/>
            <person name="Valentin K.U."/>
            <person name="Worden A.Z."/>
            <person name="Armbrust E.V."/>
            <person name="Bowler C."/>
            <person name="Green B."/>
            <person name="Moulton V."/>
            <person name="Van Oosterhout C."/>
            <person name="Grigoriev I."/>
        </authorList>
    </citation>
    <scope>NUCLEOTIDE SEQUENCE [LARGE SCALE GENOMIC DNA]</scope>
    <source>
        <strain evidence="8 9">CCMP1102</strain>
    </source>
</reference>
<dbReference type="InterPro" id="IPR009060">
    <property type="entry name" value="UBA-like_sf"/>
</dbReference>